<protein>
    <submittedName>
        <fullName evidence="2">Uncharacterized protein</fullName>
    </submittedName>
</protein>
<sequence>MAVLAAGVAVTAPMAAQAADAVQLASDVFVERFHPAPGGRTARVLERAERLQPGDRVVFVVNWTARRGKDFTVTNPLPRTVSFQGTAGGDEEVSVDGGRTWGLLDDLVVREADGRLRHAVPEDVTHLRWRVPGAMAALGNGRMTYRGIVR</sequence>
<dbReference type="Proteomes" id="UP001222770">
    <property type="component" value="Unassembled WGS sequence"/>
</dbReference>
<keyword evidence="1" id="KW-0732">Signal</keyword>
<comment type="caution">
    <text evidence="2">The sequence shown here is derived from an EMBL/GenBank/DDBJ whole genome shotgun (WGS) entry which is preliminary data.</text>
</comment>
<evidence type="ECO:0000256" key="1">
    <source>
        <dbReference type="SAM" id="SignalP"/>
    </source>
</evidence>
<feature type="chain" id="PRO_5045250497" evidence="1">
    <location>
        <begin position="19"/>
        <end position="150"/>
    </location>
</feature>
<evidence type="ECO:0000313" key="3">
    <source>
        <dbReference type="Proteomes" id="UP001222770"/>
    </source>
</evidence>
<gene>
    <name evidence="2" type="ORF">POM99_17835</name>
</gene>
<reference evidence="2 3" key="1">
    <citation type="submission" date="2023-03" db="EMBL/GenBank/DDBJ databases">
        <title>Novosphingobium cyanobacteriorum sp. nov., isolated from a eutrophic reservoir during the Microcystis bloom period.</title>
        <authorList>
            <person name="Kang M."/>
            <person name="Le V."/>
            <person name="Ko S.-R."/>
            <person name="Lee S.-A."/>
            <person name="Ahn C.-Y."/>
        </authorList>
    </citation>
    <scope>NUCLEOTIDE SEQUENCE [LARGE SCALE GENOMIC DNA]</scope>
    <source>
        <strain evidence="2 3">HBC54</strain>
    </source>
</reference>
<name>A0ABT6CPQ0_9SPHN</name>
<organism evidence="2 3">
    <name type="scientific">Novosphingobium cyanobacteriorum</name>
    <dbReference type="NCBI Taxonomy" id="3024215"/>
    <lineage>
        <taxon>Bacteria</taxon>
        <taxon>Pseudomonadati</taxon>
        <taxon>Pseudomonadota</taxon>
        <taxon>Alphaproteobacteria</taxon>
        <taxon>Sphingomonadales</taxon>
        <taxon>Sphingomonadaceae</taxon>
        <taxon>Novosphingobium</taxon>
    </lineage>
</organism>
<proteinExistence type="predicted"/>
<dbReference type="RefSeq" id="WP_277279876.1">
    <property type="nucleotide sequence ID" value="NZ_JAROCY010000020.1"/>
</dbReference>
<dbReference type="EMBL" id="JAROCY010000020">
    <property type="protein sequence ID" value="MDF8335070.1"/>
    <property type="molecule type" value="Genomic_DNA"/>
</dbReference>
<evidence type="ECO:0000313" key="2">
    <source>
        <dbReference type="EMBL" id="MDF8335070.1"/>
    </source>
</evidence>
<feature type="signal peptide" evidence="1">
    <location>
        <begin position="1"/>
        <end position="18"/>
    </location>
</feature>
<accession>A0ABT6CPQ0</accession>
<keyword evidence="3" id="KW-1185">Reference proteome</keyword>